<protein>
    <recommendedName>
        <fullName evidence="14">Protein kinase domain-containing protein</fullName>
    </recommendedName>
</protein>
<evidence type="ECO:0000256" key="5">
    <source>
        <dbReference type="ARBA" id="ARBA00022837"/>
    </source>
</evidence>
<evidence type="ECO:0008006" key="14">
    <source>
        <dbReference type="Google" id="ProtNLM"/>
    </source>
</evidence>
<dbReference type="OMA" id="QMIMAGE"/>
<feature type="domain" description="Protein kinase" evidence="10">
    <location>
        <begin position="16"/>
        <end position="314"/>
    </location>
</feature>
<dbReference type="InterPro" id="IPR050205">
    <property type="entry name" value="CDPK_Ser/Thr_kinases"/>
</dbReference>
<dbReference type="PROSITE" id="PS50222">
    <property type="entry name" value="EF_HAND_2"/>
    <property type="match status" value="1"/>
</dbReference>
<dbReference type="InterPro" id="IPR017441">
    <property type="entry name" value="Protein_kinase_ATP_BS"/>
</dbReference>
<keyword evidence="13" id="KW-1185">Reference proteome</keyword>
<dbReference type="Pfam" id="PF00069">
    <property type="entry name" value="Pkinase"/>
    <property type="match status" value="1"/>
</dbReference>
<dbReference type="InterPro" id="IPR000719">
    <property type="entry name" value="Prot_kinase_dom"/>
</dbReference>
<dbReference type="STRING" id="69332.A0A388JMR9"/>
<evidence type="ECO:0000256" key="2">
    <source>
        <dbReference type="ARBA" id="ARBA00022679"/>
    </source>
</evidence>
<comment type="function">
    <text evidence="7">CIPK serine-threonine protein kinases interact with CBL proteins. Binding of a CBL protein to the regulatory NAF domain of CIPK protein lead to the activation of the kinase in a calcium-dependent manner.</text>
</comment>
<dbReference type="InterPro" id="IPR011992">
    <property type="entry name" value="EF-hand-dom_pair"/>
</dbReference>
<dbReference type="PROSITE" id="PS00018">
    <property type="entry name" value="EF_HAND_1"/>
    <property type="match status" value="1"/>
</dbReference>
<dbReference type="PROSITE" id="PS50011">
    <property type="entry name" value="PROTEIN_KINASE_DOM"/>
    <property type="match status" value="1"/>
</dbReference>
<comment type="similarity">
    <text evidence="9">Belongs to the protein kinase superfamily.</text>
</comment>
<dbReference type="Gramene" id="GBG59106">
    <property type="protein sequence ID" value="GBG59106"/>
    <property type="gene ID" value="CBR_g24449"/>
</dbReference>
<dbReference type="Gene3D" id="3.30.200.20">
    <property type="entry name" value="Phosphorylase Kinase, domain 1"/>
    <property type="match status" value="1"/>
</dbReference>
<evidence type="ECO:0000256" key="9">
    <source>
        <dbReference type="RuleBase" id="RU000304"/>
    </source>
</evidence>
<dbReference type="OrthoDB" id="40902at2759"/>
<dbReference type="AlphaFoldDB" id="A0A388JMR9"/>
<dbReference type="InterPro" id="IPR002048">
    <property type="entry name" value="EF_hand_dom"/>
</dbReference>
<keyword evidence="5" id="KW-0106">Calcium</keyword>
<dbReference type="GO" id="GO:0004674">
    <property type="term" value="F:protein serine/threonine kinase activity"/>
    <property type="evidence" value="ECO:0007669"/>
    <property type="project" value="UniProtKB-KW"/>
</dbReference>
<keyword evidence="3 8" id="KW-0547">Nucleotide-binding</keyword>
<dbReference type="EMBL" id="BFEA01000002">
    <property type="protein sequence ID" value="GBG59106.1"/>
    <property type="molecule type" value="Genomic_DNA"/>
</dbReference>
<evidence type="ECO:0000259" key="11">
    <source>
        <dbReference type="PROSITE" id="PS50222"/>
    </source>
</evidence>
<dbReference type="SUPFAM" id="SSF47473">
    <property type="entry name" value="EF-hand"/>
    <property type="match status" value="1"/>
</dbReference>
<accession>A0A388JMR9</accession>
<dbReference type="FunFam" id="1.10.510.10:FF:000571">
    <property type="entry name" value="Maternal embryonic leucine zipper kinase"/>
    <property type="match status" value="1"/>
</dbReference>
<keyword evidence="2" id="KW-0808">Transferase</keyword>
<evidence type="ECO:0000259" key="10">
    <source>
        <dbReference type="PROSITE" id="PS50011"/>
    </source>
</evidence>
<dbReference type="Proteomes" id="UP000265515">
    <property type="component" value="Unassembled WGS sequence"/>
</dbReference>
<evidence type="ECO:0000256" key="4">
    <source>
        <dbReference type="ARBA" id="ARBA00022777"/>
    </source>
</evidence>
<gene>
    <name evidence="12" type="ORF">CBR_g24449</name>
</gene>
<dbReference type="Gene3D" id="1.10.238.10">
    <property type="entry name" value="EF-hand"/>
    <property type="match status" value="1"/>
</dbReference>
<keyword evidence="4" id="KW-0418">Kinase</keyword>
<dbReference type="PANTHER" id="PTHR24349">
    <property type="entry name" value="SERINE/THREONINE-PROTEIN KINASE"/>
    <property type="match status" value="1"/>
</dbReference>
<name>A0A388JMR9_CHABU</name>
<feature type="binding site" evidence="8">
    <location>
        <position position="45"/>
    </location>
    <ligand>
        <name>ATP</name>
        <dbReference type="ChEBI" id="CHEBI:30616"/>
    </ligand>
</feature>
<evidence type="ECO:0000256" key="6">
    <source>
        <dbReference type="ARBA" id="ARBA00022840"/>
    </source>
</evidence>
<dbReference type="PROSITE" id="PS00108">
    <property type="entry name" value="PROTEIN_KINASE_ST"/>
    <property type="match status" value="1"/>
</dbReference>
<dbReference type="PRINTS" id="PR00450">
    <property type="entry name" value="RECOVERIN"/>
</dbReference>
<evidence type="ECO:0000256" key="7">
    <source>
        <dbReference type="ARBA" id="ARBA00058225"/>
    </source>
</evidence>
<organism evidence="12 13">
    <name type="scientific">Chara braunii</name>
    <name type="common">Braun's stonewort</name>
    <dbReference type="NCBI Taxonomy" id="69332"/>
    <lineage>
        <taxon>Eukaryota</taxon>
        <taxon>Viridiplantae</taxon>
        <taxon>Streptophyta</taxon>
        <taxon>Charophyceae</taxon>
        <taxon>Charales</taxon>
        <taxon>Characeae</taxon>
        <taxon>Chara</taxon>
    </lineage>
</organism>
<dbReference type="InterPro" id="IPR008271">
    <property type="entry name" value="Ser/Thr_kinase_AS"/>
</dbReference>
<comment type="caution">
    <text evidence="12">The sequence shown here is derived from an EMBL/GenBank/DDBJ whole genome shotgun (WGS) entry which is preliminary data.</text>
</comment>
<evidence type="ECO:0000313" key="12">
    <source>
        <dbReference type="EMBL" id="GBG59106.1"/>
    </source>
</evidence>
<keyword evidence="1 9" id="KW-0723">Serine/threonine-protein kinase</keyword>
<dbReference type="InterPro" id="IPR011009">
    <property type="entry name" value="Kinase-like_dom_sf"/>
</dbReference>
<evidence type="ECO:0000313" key="13">
    <source>
        <dbReference type="Proteomes" id="UP000265515"/>
    </source>
</evidence>
<evidence type="ECO:0000256" key="8">
    <source>
        <dbReference type="PROSITE-ProRule" id="PRU10141"/>
    </source>
</evidence>
<dbReference type="PROSITE" id="PS00107">
    <property type="entry name" value="PROTEIN_KINASE_ATP"/>
    <property type="match status" value="1"/>
</dbReference>
<dbReference type="SMART" id="SM00220">
    <property type="entry name" value="S_TKc"/>
    <property type="match status" value="1"/>
</dbReference>
<evidence type="ECO:0000256" key="1">
    <source>
        <dbReference type="ARBA" id="ARBA00022527"/>
    </source>
</evidence>
<feature type="domain" description="EF-hand" evidence="11">
    <location>
        <begin position="340"/>
        <end position="375"/>
    </location>
</feature>
<feature type="non-terminal residue" evidence="12">
    <location>
        <position position="382"/>
    </location>
</feature>
<sequence length="382" mass="42949">MEADALALERRLEEEYDVQQVIGRGGFSYVRKAVRKADRQSFAVKTLRKTGNDVLEALVMNEIRAMTTLIDRLDRLTGPHPNIVNLEDVYETGDAVHLVMELCDGGELFDRIIRQERYSELAAASIVRQIANGLSYLHGAHIVHRDLKPENCLFKTADDDSPLKIIDFGLSHVDGNIDRGVNNFATLDYVAPEMLPPQAESSSASDMWSLGVILYILLSGYPPFYERAGVTRKCDLIARVLQDPWVTGDRAKQEPVQTEVVNKLRSFNARTKFKAAGFASIASNKIMRHIRQLRSVIGTTELSEEEVEQLHTSFRQLSVDGRSVQRSEFEQMLRAMNLGSLVPIAPRIFEVFDNNHDGTVDMREIICGLSSLRRTDGDTALR</sequence>
<dbReference type="SUPFAM" id="SSF56112">
    <property type="entry name" value="Protein kinase-like (PK-like)"/>
    <property type="match status" value="1"/>
</dbReference>
<proteinExistence type="inferred from homology"/>
<evidence type="ECO:0000256" key="3">
    <source>
        <dbReference type="ARBA" id="ARBA00022741"/>
    </source>
</evidence>
<dbReference type="GO" id="GO:0005524">
    <property type="term" value="F:ATP binding"/>
    <property type="evidence" value="ECO:0007669"/>
    <property type="project" value="UniProtKB-UniRule"/>
</dbReference>
<dbReference type="InterPro" id="IPR018247">
    <property type="entry name" value="EF_Hand_1_Ca_BS"/>
</dbReference>
<dbReference type="GO" id="GO:0005509">
    <property type="term" value="F:calcium ion binding"/>
    <property type="evidence" value="ECO:0007669"/>
    <property type="project" value="InterPro"/>
</dbReference>
<dbReference type="Gene3D" id="1.10.510.10">
    <property type="entry name" value="Transferase(Phosphotransferase) domain 1"/>
    <property type="match status" value="1"/>
</dbReference>
<keyword evidence="6 8" id="KW-0067">ATP-binding</keyword>
<reference evidence="12 13" key="1">
    <citation type="journal article" date="2018" name="Cell">
        <title>The Chara Genome: Secondary Complexity and Implications for Plant Terrestrialization.</title>
        <authorList>
            <person name="Nishiyama T."/>
            <person name="Sakayama H."/>
            <person name="Vries J.D."/>
            <person name="Buschmann H."/>
            <person name="Saint-Marcoux D."/>
            <person name="Ullrich K.K."/>
            <person name="Haas F.B."/>
            <person name="Vanderstraeten L."/>
            <person name="Becker D."/>
            <person name="Lang D."/>
            <person name="Vosolsobe S."/>
            <person name="Rombauts S."/>
            <person name="Wilhelmsson P.K.I."/>
            <person name="Janitza P."/>
            <person name="Kern R."/>
            <person name="Heyl A."/>
            <person name="Rumpler F."/>
            <person name="Villalobos L.I.A.C."/>
            <person name="Clay J.M."/>
            <person name="Skokan R."/>
            <person name="Toyoda A."/>
            <person name="Suzuki Y."/>
            <person name="Kagoshima H."/>
            <person name="Schijlen E."/>
            <person name="Tajeshwar N."/>
            <person name="Catarino B."/>
            <person name="Hetherington A.J."/>
            <person name="Saltykova A."/>
            <person name="Bonnot C."/>
            <person name="Breuninger H."/>
            <person name="Symeonidi A."/>
            <person name="Radhakrishnan G.V."/>
            <person name="Van Nieuwerburgh F."/>
            <person name="Deforce D."/>
            <person name="Chang C."/>
            <person name="Karol K.G."/>
            <person name="Hedrich R."/>
            <person name="Ulvskov P."/>
            <person name="Glockner G."/>
            <person name="Delwiche C.F."/>
            <person name="Petrasek J."/>
            <person name="Van de Peer Y."/>
            <person name="Friml J."/>
            <person name="Beilby M."/>
            <person name="Dolan L."/>
            <person name="Kohara Y."/>
            <person name="Sugano S."/>
            <person name="Fujiyama A."/>
            <person name="Delaux P.-M."/>
            <person name="Quint M."/>
            <person name="TheiBen G."/>
            <person name="Hagemann M."/>
            <person name="Harholt J."/>
            <person name="Dunand C."/>
            <person name="Zachgo S."/>
            <person name="Langdale J."/>
            <person name="Maumus F."/>
            <person name="Straeten D.V.D."/>
            <person name="Gould S.B."/>
            <person name="Rensing S.A."/>
        </authorList>
    </citation>
    <scope>NUCLEOTIDE SEQUENCE [LARGE SCALE GENOMIC DNA]</scope>
    <source>
        <strain evidence="12 13">S276</strain>
    </source>
</reference>